<dbReference type="GO" id="GO:0004252">
    <property type="term" value="F:serine-type endopeptidase activity"/>
    <property type="evidence" value="ECO:0007669"/>
    <property type="project" value="UniProtKB-UniRule"/>
</dbReference>
<dbReference type="InterPro" id="IPR027065">
    <property type="entry name" value="Lon_Prtase"/>
</dbReference>
<dbReference type="GO" id="GO:0005524">
    <property type="term" value="F:ATP binding"/>
    <property type="evidence" value="ECO:0007669"/>
    <property type="project" value="UniProtKB-KW"/>
</dbReference>
<feature type="compositionally biased region" description="Low complexity" evidence="8">
    <location>
        <begin position="176"/>
        <end position="200"/>
    </location>
</feature>
<dbReference type="Gene3D" id="1.10.8.60">
    <property type="match status" value="1"/>
</dbReference>
<evidence type="ECO:0000256" key="7">
    <source>
        <dbReference type="PROSITE-ProRule" id="PRU01122"/>
    </source>
</evidence>
<feature type="compositionally biased region" description="Basic and acidic residues" evidence="8">
    <location>
        <begin position="1"/>
        <end position="16"/>
    </location>
</feature>
<protein>
    <recommendedName>
        <fullName evidence="9">Lon proteolytic domain-containing protein</fullName>
    </recommendedName>
</protein>
<dbReference type="Pfam" id="PF22667">
    <property type="entry name" value="Lon_lid"/>
    <property type="match status" value="1"/>
</dbReference>
<gene>
    <name evidence="10" type="ORF">RHOBADRAFT_39869</name>
</gene>
<keyword evidence="1 7" id="KW-0645">Protease</keyword>
<keyword evidence="5" id="KW-0067">ATP-binding</keyword>
<feature type="region of interest" description="Disordered" evidence="8">
    <location>
        <begin position="1"/>
        <end position="57"/>
    </location>
</feature>
<keyword evidence="2" id="KW-0547">Nucleotide-binding</keyword>
<dbReference type="InterPro" id="IPR014721">
    <property type="entry name" value="Ribsml_uS5_D2-typ_fold_subgr"/>
</dbReference>
<dbReference type="PROSITE" id="PS51786">
    <property type="entry name" value="LON_PROTEOLYTIC"/>
    <property type="match status" value="1"/>
</dbReference>
<dbReference type="InterPro" id="IPR003959">
    <property type="entry name" value="ATPase_AAA_core"/>
</dbReference>
<feature type="active site" evidence="7">
    <location>
        <position position="593"/>
    </location>
</feature>
<keyword evidence="3 7" id="KW-0378">Hydrolase</keyword>
<dbReference type="CDD" id="cd19500">
    <property type="entry name" value="RecA-like_Lon"/>
    <property type="match status" value="1"/>
</dbReference>
<evidence type="ECO:0000256" key="6">
    <source>
        <dbReference type="ARBA" id="ARBA00023140"/>
    </source>
</evidence>
<feature type="active site" evidence="7">
    <location>
        <position position="550"/>
    </location>
</feature>
<sequence length="667" mass="70703">MAIRQELEQLAKEEGRPSPLSIIGSGAAGGKGPAAAGRKALGAPAPAGDADEDEDDLAELERRVAAKSFSPEAKRVAERELKRLKKTPPQGAEHGVIRNYIDTLLSVPWTSTEATPLELSSSFVADARKKLDDDHFGLDKIKKRLIEWLAVLRLQREQHASNIDPSPTSPSETSIAPFDPTAAADSTPAPASPSASAPTASPYRAPILLLHGPPGTGKTSIARSLAEAMGRKFVRISLGGVRDEAEIRGHRRTYVGAMPGKIVAALRKAGVSNPVVLLDEVDKIGHASHHGDPNAALLEVLDPEQNNSFEDHYLGVPLDLSQVLFIATANSLDTIPEPLYDRMEAIELSGYVHAEKLHIARQSLLPKQLRANALESSQLSMSDAVLLRLVTAYTREAGVRSLERAVGSVCRAKAVELAESDGGEGDSARKTGYVAEVTEDDLERILGPPRWEDDEDDGARVGVATGLAYQGSGNGGILHIETTHTPGTGTFSLTGQLGSVISESAHVALAWVKAHAYELGIAADRDSNAFAKLDLHLHLPAGSIKKDGPSAGVALVVAIVSLMRGIPPRAHTAMTGEVTLRGLVTPVGGIKEKILAAHRAGITRAILPLPNKRDVDADLPAQVRAEVEFIYVRTVDEALDAAFEGGLGSLARTKGDEAGGWEVQSHL</sequence>
<comment type="similarity">
    <text evidence="7">Belongs to the peptidase S16 family.</text>
</comment>
<dbReference type="InterPro" id="IPR027417">
    <property type="entry name" value="P-loop_NTPase"/>
</dbReference>
<organism evidence="10 11">
    <name type="scientific">Rhodotorula graminis (strain WP1)</name>
    <dbReference type="NCBI Taxonomy" id="578459"/>
    <lineage>
        <taxon>Eukaryota</taxon>
        <taxon>Fungi</taxon>
        <taxon>Dikarya</taxon>
        <taxon>Basidiomycota</taxon>
        <taxon>Pucciniomycotina</taxon>
        <taxon>Microbotryomycetes</taxon>
        <taxon>Sporidiobolales</taxon>
        <taxon>Sporidiobolaceae</taxon>
        <taxon>Rhodotorula</taxon>
    </lineage>
</organism>
<dbReference type="Gene3D" id="3.40.50.300">
    <property type="entry name" value="P-loop containing nucleotide triphosphate hydrolases"/>
    <property type="match status" value="1"/>
</dbReference>
<dbReference type="FunFam" id="1.20.5.5270:FF:000002">
    <property type="entry name" value="Lon protease homolog"/>
    <property type="match status" value="1"/>
</dbReference>
<evidence type="ECO:0000256" key="2">
    <source>
        <dbReference type="ARBA" id="ARBA00022741"/>
    </source>
</evidence>
<evidence type="ECO:0000259" key="9">
    <source>
        <dbReference type="PROSITE" id="PS51786"/>
    </source>
</evidence>
<dbReference type="STRING" id="578459.A0A0P9F855"/>
<keyword evidence="11" id="KW-1185">Reference proteome</keyword>
<dbReference type="Pfam" id="PF00004">
    <property type="entry name" value="AAA"/>
    <property type="match status" value="1"/>
</dbReference>
<dbReference type="PROSITE" id="PS01046">
    <property type="entry name" value="LON_SER"/>
    <property type="match status" value="1"/>
</dbReference>
<evidence type="ECO:0000313" key="11">
    <source>
        <dbReference type="Proteomes" id="UP000053890"/>
    </source>
</evidence>
<dbReference type="Proteomes" id="UP000053890">
    <property type="component" value="Unassembled WGS sequence"/>
</dbReference>
<dbReference type="EMBL" id="KQ474090">
    <property type="protein sequence ID" value="KPV71847.1"/>
    <property type="molecule type" value="Genomic_DNA"/>
</dbReference>
<feature type="compositionally biased region" description="Low complexity" evidence="8">
    <location>
        <begin position="33"/>
        <end position="48"/>
    </location>
</feature>
<evidence type="ECO:0000256" key="5">
    <source>
        <dbReference type="ARBA" id="ARBA00022840"/>
    </source>
</evidence>
<dbReference type="GO" id="GO:0030163">
    <property type="term" value="P:protein catabolic process"/>
    <property type="evidence" value="ECO:0007669"/>
    <property type="project" value="InterPro"/>
</dbReference>
<dbReference type="GO" id="GO:0016887">
    <property type="term" value="F:ATP hydrolysis activity"/>
    <property type="evidence" value="ECO:0007669"/>
    <property type="project" value="InterPro"/>
</dbReference>
<dbReference type="Pfam" id="PF05362">
    <property type="entry name" value="Lon_C"/>
    <property type="match status" value="1"/>
</dbReference>
<dbReference type="PRINTS" id="PR00830">
    <property type="entry name" value="ENDOLAPTASE"/>
</dbReference>
<keyword evidence="6" id="KW-0576">Peroxisome</keyword>
<dbReference type="Gene3D" id="3.30.230.10">
    <property type="match status" value="1"/>
</dbReference>
<reference evidence="10 11" key="1">
    <citation type="journal article" date="2015" name="Front. Microbiol.">
        <title>Genome sequence of the plant growth promoting endophytic yeast Rhodotorula graminis WP1.</title>
        <authorList>
            <person name="Firrincieli A."/>
            <person name="Otillar R."/>
            <person name="Salamov A."/>
            <person name="Schmutz J."/>
            <person name="Khan Z."/>
            <person name="Redman R.S."/>
            <person name="Fleck N.D."/>
            <person name="Lindquist E."/>
            <person name="Grigoriev I.V."/>
            <person name="Doty S.L."/>
        </authorList>
    </citation>
    <scope>NUCLEOTIDE SEQUENCE [LARGE SCALE GENOMIC DNA]</scope>
    <source>
        <strain evidence="10 11">WP1</strain>
    </source>
</reference>
<accession>A0A0P9F855</accession>
<feature type="compositionally biased region" description="Polar residues" evidence="8">
    <location>
        <begin position="160"/>
        <end position="174"/>
    </location>
</feature>
<evidence type="ECO:0000256" key="4">
    <source>
        <dbReference type="ARBA" id="ARBA00022825"/>
    </source>
</evidence>
<dbReference type="InterPro" id="IPR008268">
    <property type="entry name" value="Peptidase_S16_AS"/>
</dbReference>
<dbReference type="InterPro" id="IPR008269">
    <property type="entry name" value="Lon_proteolytic"/>
</dbReference>
<dbReference type="OrthoDB" id="2411602at2759"/>
<dbReference type="FunFam" id="1.10.8.60:FF:000091">
    <property type="entry name" value="Lon protease homolog 2, peroxisomal"/>
    <property type="match status" value="1"/>
</dbReference>
<evidence type="ECO:0000256" key="8">
    <source>
        <dbReference type="SAM" id="MobiDB-lite"/>
    </source>
</evidence>
<dbReference type="AlphaFoldDB" id="A0A0P9F855"/>
<feature type="domain" description="Lon proteolytic" evidence="9">
    <location>
        <begin position="458"/>
        <end position="645"/>
    </location>
</feature>
<keyword evidence="4 7" id="KW-0720">Serine protease</keyword>
<dbReference type="GO" id="GO:0004176">
    <property type="term" value="F:ATP-dependent peptidase activity"/>
    <property type="evidence" value="ECO:0007669"/>
    <property type="project" value="UniProtKB-UniRule"/>
</dbReference>
<dbReference type="InterPro" id="IPR054594">
    <property type="entry name" value="Lon_lid"/>
</dbReference>
<dbReference type="SUPFAM" id="SSF54211">
    <property type="entry name" value="Ribosomal protein S5 domain 2-like"/>
    <property type="match status" value="1"/>
</dbReference>
<dbReference type="SUPFAM" id="SSF52540">
    <property type="entry name" value="P-loop containing nucleoside triphosphate hydrolases"/>
    <property type="match status" value="1"/>
</dbReference>
<evidence type="ECO:0000256" key="1">
    <source>
        <dbReference type="ARBA" id="ARBA00022670"/>
    </source>
</evidence>
<evidence type="ECO:0000313" key="10">
    <source>
        <dbReference type="EMBL" id="KPV71847.1"/>
    </source>
</evidence>
<proteinExistence type="inferred from homology"/>
<dbReference type="PANTHER" id="PTHR10046">
    <property type="entry name" value="ATP DEPENDENT LON PROTEASE FAMILY MEMBER"/>
    <property type="match status" value="1"/>
</dbReference>
<feature type="region of interest" description="Disordered" evidence="8">
    <location>
        <begin position="159"/>
        <end position="200"/>
    </location>
</feature>
<dbReference type="SMART" id="SM00382">
    <property type="entry name" value="AAA"/>
    <property type="match status" value="1"/>
</dbReference>
<dbReference type="InterPro" id="IPR020568">
    <property type="entry name" value="Ribosomal_Su5_D2-typ_SF"/>
</dbReference>
<dbReference type="OMA" id="EYFLHQQ"/>
<dbReference type="GO" id="GO:0006508">
    <property type="term" value="P:proteolysis"/>
    <property type="evidence" value="ECO:0007669"/>
    <property type="project" value="UniProtKB-KW"/>
</dbReference>
<dbReference type="Gene3D" id="1.20.5.5270">
    <property type="match status" value="1"/>
</dbReference>
<dbReference type="RefSeq" id="XP_018267896.1">
    <property type="nucleotide sequence ID" value="XM_018413664.1"/>
</dbReference>
<evidence type="ECO:0000256" key="3">
    <source>
        <dbReference type="ARBA" id="ARBA00022801"/>
    </source>
</evidence>
<dbReference type="InterPro" id="IPR003593">
    <property type="entry name" value="AAA+_ATPase"/>
</dbReference>
<dbReference type="GeneID" id="28974113"/>
<name>A0A0P9F855_RHOGW</name>